<sequence>MSRSADELAQYVVPAQRQPSNISNMTAEAQQKDLYGVGTSPDFVNPQPDMAYAKEITNLPHNQADDPPTQRYDMIHSDVLASTNVFRSPMEQTFIDPELLGHENIDVATGPSLHGKQDTGMQDNFVNSTGSLTQASQAHRIGEDILHQPHVSNKTGTYEFAMDLDDTEEYVSNPLELSNSTGEMTGASQQEVTASSSQHVNTNQSSAPYSLAIAQPSPSNSQEVVKWLGKNHPEILQAALNARPPGGDDGSTAETNSTPKALNHQCRDCQKLFKRPCELTYVSELS</sequence>
<keyword evidence="3" id="KW-1185">Reference proteome</keyword>
<name>A0AAJ0FTY2_9HYPO</name>
<gene>
    <name evidence="2" type="ORF">QQS21_005918</name>
</gene>
<organism evidence="2 3">
    <name type="scientific">Conoideocrella luteorostrata</name>
    <dbReference type="NCBI Taxonomy" id="1105319"/>
    <lineage>
        <taxon>Eukaryota</taxon>
        <taxon>Fungi</taxon>
        <taxon>Dikarya</taxon>
        <taxon>Ascomycota</taxon>
        <taxon>Pezizomycotina</taxon>
        <taxon>Sordariomycetes</taxon>
        <taxon>Hypocreomycetidae</taxon>
        <taxon>Hypocreales</taxon>
        <taxon>Clavicipitaceae</taxon>
        <taxon>Conoideocrella</taxon>
    </lineage>
</organism>
<dbReference type="Proteomes" id="UP001251528">
    <property type="component" value="Unassembled WGS sequence"/>
</dbReference>
<dbReference type="AlphaFoldDB" id="A0AAJ0FTY2"/>
<feature type="region of interest" description="Disordered" evidence="1">
    <location>
        <begin position="176"/>
        <end position="203"/>
    </location>
</feature>
<dbReference type="EMBL" id="JASWJB010000104">
    <property type="protein sequence ID" value="KAK2597448.1"/>
    <property type="molecule type" value="Genomic_DNA"/>
</dbReference>
<evidence type="ECO:0000256" key="1">
    <source>
        <dbReference type="SAM" id="MobiDB-lite"/>
    </source>
</evidence>
<comment type="caution">
    <text evidence="2">The sequence shown here is derived from an EMBL/GenBank/DDBJ whole genome shotgun (WGS) entry which is preliminary data.</text>
</comment>
<accession>A0AAJ0FTY2</accession>
<protein>
    <submittedName>
        <fullName evidence="2">Uncharacterized protein</fullName>
    </submittedName>
</protein>
<evidence type="ECO:0000313" key="3">
    <source>
        <dbReference type="Proteomes" id="UP001251528"/>
    </source>
</evidence>
<reference evidence="2" key="1">
    <citation type="submission" date="2023-06" db="EMBL/GenBank/DDBJ databases">
        <title>Conoideocrella luteorostrata (Hypocreales: Clavicipitaceae), a potential biocontrol fungus for elongate hemlock scale in United States Christmas tree production areas.</title>
        <authorList>
            <person name="Barrett H."/>
            <person name="Lovett B."/>
            <person name="Macias A.M."/>
            <person name="Stajich J.E."/>
            <person name="Kasson M.T."/>
        </authorList>
    </citation>
    <scope>NUCLEOTIDE SEQUENCE</scope>
    <source>
        <strain evidence="2">ARSEF 14590</strain>
    </source>
</reference>
<evidence type="ECO:0000313" key="2">
    <source>
        <dbReference type="EMBL" id="KAK2597448.1"/>
    </source>
</evidence>
<proteinExistence type="predicted"/>